<evidence type="ECO:0000256" key="1">
    <source>
        <dbReference type="ARBA" id="ARBA00004496"/>
    </source>
</evidence>
<comment type="similarity">
    <text evidence="8">Belongs to the methyltransferase superfamily. RlmI family.</text>
</comment>
<keyword evidence="5 11" id="KW-0808">Transferase</keyword>
<dbReference type="AlphaFoldDB" id="A0A7X1ZHJ3"/>
<dbReference type="CDD" id="cd21153">
    <property type="entry name" value="PUA_RlmI"/>
    <property type="match status" value="1"/>
</dbReference>
<protein>
    <submittedName>
        <fullName evidence="11">RlmI/RlmK family 23S rRNA methyltransferase</fullName>
    </submittedName>
</protein>
<feature type="domain" description="PUA" evidence="10">
    <location>
        <begin position="23"/>
        <end position="110"/>
    </location>
</feature>
<evidence type="ECO:0000256" key="4">
    <source>
        <dbReference type="ARBA" id="ARBA00022603"/>
    </source>
</evidence>
<dbReference type="CDD" id="cd02440">
    <property type="entry name" value="AdoMet_MTases"/>
    <property type="match status" value="1"/>
</dbReference>
<dbReference type="SUPFAM" id="SSF53335">
    <property type="entry name" value="S-adenosyl-L-methionine-dependent methyltransferases"/>
    <property type="match status" value="1"/>
</dbReference>
<dbReference type="InterPro" id="IPR041532">
    <property type="entry name" value="RlmI-like_PUA"/>
</dbReference>
<keyword evidence="3" id="KW-0698">rRNA processing</keyword>
<evidence type="ECO:0000256" key="9">
    <source>
        <dbReference type="SAM" id="MobiDB-lite"/>
    </source>
</evidence>
<keyword evidence="7" id="KW-0694">RNA-binding</keyword>
<name>A0A7X1ZHJ3_9PROT</name>
<organism evidence="11 12">
    <name type="scientific">Roseospira navarrensis</name>
    <dbReference type="NCBI Taxonomy" id="140058"/>
    <lineage>
        <taxon>Bacteria</taxon>
        <taxon>Pseudomonadati</taxon>
        <taxon>Pseudomonadota</taxon>
        <taxon>Alphaproteobacteria</taxon>
        <taxon>Rhodospirillales</taxon>
        <taxon>Rhodospirillaceae</taxon>
        <taxon>Roseospira</taxon>
    </lineage>
</organism>
<dbReference type="PANTHER" id="PTHR42873:SF1">
    <property type="entry name" value="S-ADENOSYLMETHIONINE-DEPENDENT METHYLTRANSFERASE DOMAIN-CONTAINING PROTEIN"/>
    <property type="match status" value="1"/>
</dbReference>
<accession>A0A7X1ZHJ3</accession>
<dbReference type="EMBL" id="WIVE01000054">
    <property type="protein sequence ID" value="MQX37756.1"/>
    <property type="molecule type" value="Genomic_DNA"/>
</dbReference>
<keyword evidence="6" id="KW-0949">S-adenosyl-L-methionine</keyword>
<evidence type="ECO:0000256" key="3">
    <source>
        <dbReference type="ARBA" id="ARBA00022552"/>
    </source>
</evidence>
<dbReference type="InterPro" id="IPR029063">
    <property type="entry name" value="SAM-dependent_MTases_sf"/>
</dbReference>
<dbReference type="InterPro" id="IPR019614">
    <property type="entry name" value="SAM-dep_methyl-trfase"/>
</dbReference>
<dbReference type="OrthoDB" id="9805492at2"/>
<dbReference type="CDD" id="cd11572">
    <property type="entry name" value="RlmI_M_like"/>
    <property type="match status" value="1"/>
</dbReference>
<dbReference type="Gene3D" id="3.30.750.80">
    <property type="entry name" value="RNA methyltransferase domain (HRMD) like"/>
    <property type="match status" value="1"/>
</dbReference>
<evidence type="ECO:0000259" key="10">
    <source>
        <dbReference type="SMART" id="SM00359"/>
    </source>
</evidence>
<evidence type="ECO:0000256" key="2">
    <source>
        <dbReference type="ARBA" id="ARBA00022490"/>
    </source>
</evidence>
<dbReference type="SUPFAM" id="SSF88697">
    <property type="entry name" value="PUA domain-like"/>
    <property type="match status" value="1"/>
</dbReference>
<comment type="subcellular location">
    <subcellularLocation>
        <location evidence="1">Cytoplasm</location>
    </subcellularLocation>
</comment>
<dbReference type="GO" id="GO:0008168">
    <property type="term" value="F:methyltransferase activity"/>
    <property type="evidence" value="ECO:0007669"/>
    <property type="project" value="UniProtKB-KW"/>
</dbReference>
<dbReference type="GO" id="GO:0003723">
    <property type="term" value="F:RNA binding"/>
    <property type="evidence" value="ECO:0007669"/>
    <property type="project" value="UniProtKB-KW"/>
</dbReference>
<evidence type="ECO:0000313" key="12">
    <source>
        <dbReference type="Proteomes" id="UP000434582"/>
    </source>
</evidence>
<feature type="compositionally biased region" description="Pro residues" evidence="9">
    <location>
        <begin position="13"/>
        <end position="23"/>
    </location>
</feature>
<dbReference type="Pfam" id="PF10672">
    <property type="entry name" value="Methyltrans_SAM"/>
    <property type="match status" value="1"/>
</dbReference>
<keyword evidence="2" id="KW-0963">Cytoplasm</keyword>
<dbReference type="GO" id="GO:0005737">
    <property type="term" value="C:cytoplasm"/>
    <property type="evidence" value="ECO:0007669"/>
    <property type="project" value="UniProtKB-SubCell"/>
</dbReference>
<comment type="caution">
    <text evidence="11">The sequence shown here is derived from an EMBL/GenBank/DDBJ whole genome shotgun (WGS) entry which is preliminary data.</text>
</comment>
<dbReference type="PANTHER" id="PTHR42873">
    <property type="entry name" value="RIBOSOMAL RNA LARGE SUBUNIT METHYLTRANSFERASE"/>
    <property type="match status" value="1"/>
</dbReference>
<dbReference type="GO" id="GO:0032259">
    <property type="term" value="P:methylation"/>
    <property type="evidence" value="ECO:0007669"/>
    <property type="project" value="UniProtKB-KW"/>
</dbReference>
<gene>
    <name evidence="11" type="ORF">GHC57_14635</name>
</gene>
<keyword evidence="4 11" id="KW-0489">Methyltransferase</keyword>
<reference evidence="11 12" key="1">
    <citation type="submission" date="2019-10" db="EMBL/GenBank/DDBJ databases">
        <title>Draft whole-genome sequence of the purple nonsulfur photosynthetic bacterium Roseospira navarrensis DSM 15114.</title>
        <authorList>
            <person name="Kyndt J.A."/>
            <person name="Meyer T.E."/>
        </authorList>
    </citation>
    <scope>NUCLEOTIDE SEQUENCE [LARGE SCALE GENOMIC DNA]</scope>
    <source>
        <strain evidence="11 12">DSM 15114</strain>
    </source>
</reference>
<evidence type="ECO:0000256" key="6">
    <source>
        <dbReference type="ARBA" id="ARBA00022691"/>
    </source>
</evidence>
<dbReference type="SMART" id="SM00359">
    <property type="entry name" value="PUA"/>
    <property type="match status" value="1"/>
</dbReference>
<evidence type="ECO:0000313" key="11">
    <source>
        <dbReference type="EMBL" id="MQX37756.1"/>
    </source>
</evidence>
<proteinExistence type="inferred from homology"/>
<evidence type="ECO:0000256" key="5">
    <source>
        <dbReference type="ARBA" id="ARBA00022679"/>
    </source>
</evidence>
<dbReference type="RefSeq" id="WP_153345557.1">
    <property type="nucleotide sequence ID" value="NZ_WIVE01000054.1"/>
</dbReference>
<evidence type="ECO:0000256" key="7">
    <source>
        <dbReference type="ARBA" id="ARBA00022884"/>
    </source>
</evidence>
<dbReference type="PROSITE" id="PS50890">
    <property type="entry name" value="PUA"/>
    <property type="match status" value="1"/>
</dbReference>
<dbReference type="InterPro" id="IPR002478">
    <property type="entry name" value="PUA"/>
</dbReference>
<dbReference type="GO" id="GO:0006364">
    <property type="term" value="P:rRNA processing"/>
    <property type="evidence" value="ECO:0007669"/>
    <property type="project" value="UniProtKB-KW"/>
</dbReference>
<dbReference type="Proteomes" id="UP000434582">
    <property type="component" value="Unassembled WGS sequence"/>
</dbReference>
<dbReference type="InterPro" id="IPR015947">
    <property type="entry name" value="PUA-like_sf"/>
</dbReference>
<keyword evidence="12" id="KW-1185">Reference proteome</keyword>
<dbReference type="Gene3D" id="3.40.50.150">
    <property type="entry name" value="Vaccinia Virus protein VP39"/>
    <property type="match status" value="1"/>
</dbReference>
<dbReference type="Pfam" id="PF17785">
    <property type="entry name" value="PUA_3"/>
    <property type="match status" value="1"/>
</dbReference>
<sequence length="414" mass="43235">MTADPVAATPSDAPHPPGAPPYPRVTLRAGQSKRLRRGHPWVYSNEVEMTPEAKALPPGSVVTVRDAGDEALATALFNPHSLIALRVLDMHPDAPVTLNLIAGRLRRALALRDRLVDGPFSRLVHAEADGLPGLVIDRFGDHCVVQANSAGMDRLLPVVLAALDAVIGPAGVVIRDDTGGRVLEGLPAEGLRVHGTAPDGPVPVRQNGVTYRADLTGGQKTGWFYDQRDNHALVARLSRGQTVLDVFSHAGGFGLACAAAGASRVLCVDSAAPALALAAQGATESGLADRVETRQGDAFATLAALAKEGARFGVVVCDPPSFVKSRKDLATGAKGYRKMARLAAPLVEPGGLLFAASCSHNMPADRFLSEIVHGLSQAGRNGRVLARTGAAPDHPLHPALPESDYLKGVLLALD</sequence>
<dbReference type="InterPro" id="IPR036974">
    <property type="entry name" value="PUA_sf"/>
</dbReference>
<evidence type="ECO:0000256" key="8">
    <source>
        <dbReference type="ARBA" id="ARBA00038091"/>
    </source>
</evidence>
<feature type="region of interest" description="Disordered" evidence="9">
    <location>
        <begin position="1"/>
        <end position="24"/>
    </location>
</feature>
<dbReference type="Gene3D" id="2.30.130.10">
    <property type="entry name" value="PUA domain"/>
    <property type="match status" value="1"/>
</dbReference>